<name>A0A9W8CJ84_9FUNG</name>
<dbReference type="Proteomes" id="UP001145021">
    <property type="component" value="Unassembled WGS sequence"/>
</dbReference>
<evidence type="ECO:0000313" key="2">
    <source>
        <dbReference type="Proteomes" id="UP001145021"/>
    </source>
</evidence>
<dbReference type="EMBL" id="JANBOH010000071">
    <property type="protein sequence ID" value="KAJ1646205.1"/>
    <property type="molecule type" value="Genomic_DNA"/>
</dbReference>
<sequence length="188" mass="19992">MNSGKQFMQQASCSATTVQSSSAADATHDAFLQIRLEPPLSTSLMELLDILVYPTILSPSLPNTPPPIYEPPPPSYPSSEAWSVASMSTLSLSQLNDALNNLGDTDSMSIFTNDMYFDDSNNYDSGFGSSTASMGSGGASSSGNYANGQPELQNQLVLSLLVYELLTHQSALSRSSSRGSFMTSSSDF</sequence>
<organism evidence="1 2">
    <name type="scientific">Coemansia asiatica</name>
    <dbReference type="NCBI Taxonomy" id="1052880"/>
    <lineage>
        <taxon>Eukaryota</taxon>
        <taxon>Fungi</taxon>
        <taxon>Fungi incertae sedis</taxon>
        <taxon>Zoopagomycota</taxon>
        <taxon>Kickxellomycotina</taxon>
        <taxon>Kickxellomycetes</taxon>
        <taxon>Kickxellales</taxon>
        <taxon>Kickxellaceae</taxon>
        <taxon>Coemansia</taxon>
    </lineage>
</organism>
<keyword evidence="2" id="KW-1185">Reference proteome</keyword>
<gene>
    <name evidence="1" type="ORF">LPJ64_002309</name>
</gene>
<reference evidence="1" key="1">
    <citation type="submission" date="2022-07" db="EMBL/GenBank/DDBJ databases">
        <title>Phylogenomic reconstructions and comparative analyses of Kickxellomycotina fungi.</title>
        <authorList>
            <person name="Reynolds N.K."/>
            <person name="Stajich J.E."/>
            <person name="Barry K."/>
            <person name="Grigoriev I.V."/>
            <person name="Crous P."/>
            <person name="Smith M.E."/>
        </authorList>
    </citation>
    <scope>NUCLEOTIDE SEQUENCE</scope>
    <source>
        <strain evidence="1">NBRC 105413</strain>
    </source>
</reference>
<comment type="caution">
    <text evidence="1">The sequence shown here is derived from an EMBL/GenBank/DDBJ whole genome shotgun (WGS) entry which is preliminary data.</text>
</comment>
<accession>A0A9W8CJ84</accession>
<evidence type="ECO:0000313" key="1">
    <source>
        <dbReference type="EMBL" id="KAJ1646205.1"/>
    </source>
</evidence>
<protein>
    <submittedName>
        <fullName evidence="1">Uncharacterized protein</fullName>
    </submittedName>
</protein>
<proteinExistence type="predicted"/>
<dbReference type="AlphaFoldDB" id="A0A9W8CJ84"/>